<dbReference type="SUPFAM" id="SSF63411">
    <property type="entry name" value="LuxS/MPP-like metallohydrolase"/>
    <property type="match status" value="2"/>
</dbReference>
<dbReference type="STRING" id="1121307.CLCY_2c01570"/>
<organism evidence="3 4">
    <name type="scientific">Clostridium cylindrosporum DSM 605</name>
    <dbReference type="NCBI Taxonomy" id="1121307"/>
    <lineage>
        <taxon>Bacteria</taxon>
        <taxon>Bacillati</taxon>
        <taxon>Bacillota</taxon>
        <taxon>Clostridia</taxon>
        <taxon>Eubacteriales</taxon>
        <taxon>Clostridiaceae</taxon>
        <taxon>Clostridium</taxon>
    </lineage>
</organism>
<evidence type="ECO:0000313" key="3">
    <source>
        <dbReference type="EMBL" id="KMT21397.1"/>
    </source>
</evidence>
<dbReference type="EMBL" id="LFVU01000027">
    <property type="protein sequence ID" value="KMT21397.1"/>
    <property type="molecule type" value="Genomic_DNA"/>
</dbReference>
<dbReference type="NCBIfam" id="NF047421">
    <property type="entry name" value="YfmH_fam"/>
    <property type="match status" value="1"/>
</dbReference>
<dbReference type="PANTHER" id="PTHR11851:SF134">
    <property type="entry name" value="ZINC-DEPENDENT PROTEASE"/>
    <property type="match status" value="1"/>
</dbReference>
<dbReference type="InterPro" id="IPR011765">
    <property type="entry name" value="Pept_M16_N"/>
</dbReference>
<name>A0A0J8D6B6_CLOCY</name>
<evidence type="ECO:0000259" key="2">
    <source>
        <dbReference type="Pfam" id="PF05193"/>
    </source>
</evidence>
<protein>
    <submittedName>
        <fullName evidence="3">M16 family peptidase</fullName>
        <ecNumber evidence="3">3.4.24.56</ecNumber>
    </submittedName>
</protein>
<dbReference type="Pfam" id="PF00675">
    <property type="entry name" value="Peptidase_M16"/>
    <property type="match status" value="1"/>
</dbReference>
<dbReference type="Proteomes" id="UP000036756">
    <property type="component" value="Unassembled WGS sequence"/>
</dbReference>
<dbReference type="PANTHER" id="PTHR11851">
    <property type="entry name" value="METALLOPROTEASE"/>
    <property type="match status" value="1"/>
</dbReference>
<dbReference type="InterPro" id="IPR007863">
    <property type="entry name" value="Peptidase_M16_C"/>
</dbReference>
<dbReference type="GO" id="GO:0004222">
    <property type="term" value="F:metalloendopeptidase activity"/>
    <property type="evidence" value="ECO:0007669"/>
    <property type="project" value="UniProtKB-EC"/>
</dbReference>
<feature type="domain" description="Peptidase M16 C-terminal" evidence="2">
    <location>
        <begin position="179"/>
        <end position="357"/>
    </location>
</feature>
<keyword evidence="4" id="KW-1185">Reference proteome</keyword>
<proteinExistence type="predicted"/>
<keyword evidence="3" id="KW-0378">Hydrolase</keyword>
<gene>
    <name evidence="3" type="ORF">CLCY_2c01570</name>
</gene>
<dbReference type="OrthoDB" id="9811314at2"/>
<accession>A0A0J8D6B6</accession>
<dbReference type="RefSeq" id="WP_048570837.1">
    <property type="nucleotide sequence ID" value="NZ_LFVU01000027.1"/>
</dbReference>
<dbReference type="InterPro" id="IPR050361">
    <property type="entry name" value="MPP/UQCRC_Complex"/>
</dbReference>
<dbReference type="GO" id="GO:0046872">
    <property type="term" value="F:metal ion binding"/>
    <property type="evidence" value="ECO:0007669"/>
    <property type="project" value="InterPro"/>
</dbReference>
<evidence type="ECO:0000313" key="4">
    <source>
        <dbReference type="Proteomes" id="UP000036756"/>
    </source>
</evidence>
<evidence type="ECO:0000259" key="1">
    <source>
        <dbReference type="Pfam" id="PF00675"/>
    </source>
</evidence>
<feature type="domain" description="Peptidase M16 N-terminal" evidence="1">
    <location>
        <begin position="61"/>
        <end position="173"/>
    </location>
</feature>
<comment type="caution">
    <text evidence="3">The sequence shown here is derived from an EMBL/GenBank/DDBJ whole genome shotgun (WGS) entry which is preliminary data.</text>
</comment>
<dbReference type="PATRIC" id="fig|1121307.3.peg.1014"/>
<dbReference type="InterPro" id="IPR011249">
    <property type="entry name" value="Metalloenz_LuxS/M16"/>
</dbReference>
<dbReference type="EC" id="3.4.24.56" evidence="3"/>
<sequence length="425" mass="48847">MKMKKSSIEKYYSYVTSKGLKISIVKRDNSSSFHMAMLVNFGGVDTNFITLKNKQYIKTPKGIAHFLEHKMFESKNKDTFERFSKQSASINAYTNGTATVYYFSCTDKIDENIKLFLNCLSNPYITPENVEKEKGIIIQEINMYQDNPSSKVYENLLKGMFHRNHIKYDVAGTKEDVESITFESLMTCYNTFYNCRNMELVIVGQVDPERIFSLIDSIEGFGSGDKALKIYPSEIMKVKEETIEEVMPVVDTRFLIGFKLDTKGLKGREILRKEIMYNMILEYLCGNMSPFFERLYNEAYIDSSFGYGVNLHSKFAFNVLGGVSRDPKKVLDEFYKDVYKLIGDGIEEDGFNNIKKMMLGNYTRIFDDSFSLLNNIISTKNKGGCFLEVIDIVKSIDIYDLNEALNQGFGKDRTTLSMIKPLNLK</sequence>
<reference evidence="3 4" key="1">
    <citation type="submission" date="2015-06" db="EMBL/GenBank/DDBJ databases">
        <title>Draft genome sequence of the purine-degrading Clostridium cylindrosporum HC-1 (DSM 605).</title>
        <authorList>
            <person name="Poehlein A."/>
            <person name="Schiel-Bengelsdorf B."/>
            <person name="Bengelsdorf F."/>
            <person name="Daniel R."/>
            <person name="Duerre P."/>
        </authorList>
    </citation>
    <scope>NUCLEOTIDE SEQUENCE [LARGE SCALE GENOMIC DNA]</scope>
    <source>
        <strain evidence="3 4">DSM 605</strain>
    </source>
</reference>
<dbReference type="Gene3D" id="3.30.830.10">
    <property type="entry name" value="Metalloenzyme, LuxS/M16 peptidase-like"/>
    <property type="match status" value="2"/>
</dbReference>
<dbReference type="AlphaFoldDB" id="A0A0J8D6B6"/>
<dbReference type="Pfam" id="PF05193">
    <property type="entry name" value="Peptidase_M16_C"/>
    <property type="match status" value="1"/>
</dbReference>